<accession>A0ABS7XYL8</accession>
<reference evidence="3" key="1">
    <citation type="submission" date="2023-07" db="EMBL/GenBank/DDBJ databases">
        <authorList>
            <person name="Yue Y."/>
        </authorList>
    </citation>
    <scope>NUCLEOTIDE SEQUENCE [LARGE SCALE GENOMIC DNA]</scope>
    <source>
        <strain evidence="3">2Y89</strain>
    </source>
</reference>
<keyword evidence="1" id="KW-1133">Transmembrane helix</keyword>
<comment type="caution">
    <text evidence="2">The sequence shown here is derived from an EMBL/GenBank/DDBJ whole genome shotgun (WGS) entry which is preliminary data.</text>
</comment>
<protein>
    <recommendedName>
        <fullName evidence="4">DUF4190 domain-containing protein</fullName>
    </recommendedName>
</protein>
<evidence type="ECO:0000256" key="1">
    <source>
        <dbReference type="SAM" id="Phobius"/>
    </source>
</evidence>
<dbReference type="NCBIfam" id="NF040945">
    <property type="entry name" value="CCC_membrane"/>
    <property type="match status" value="1"/>
</dbReference>
<feature type="transmembrane region" description="Helical" evidence="1">
    <location>
        <begin position="12"/>
        <end position="45"/>
    </location>
</feature>
<evidence type="ECO:0008006" key="4">
    <source>
        <dbReference type="Google" id="ProtNLM"/>
    </source>
</evidence>
<dbReference type="EMBL" id="JAIUJS010000001">
    <property type="protein sequence ID" value="MCA0152195.1"/>
    <property type="molecule type" value="Genomic_DNA"/>
</dbReference>
<proteinExistence type="predicted"/>
<dbReference type="RefSeq" id="WP_224477132.1">
    <property type="nucleotide sequence ID" value="NZ_JAIUJS010000001.1"/>
</dbReference>
<feature type="transmembrane region" description="Helical" evidence="1">
    <location>
        <begin position="75"/>
        <end position="98"/>
    </location>
</feature>
<name>A0ABS7XYL8_9FLAO</name>
<keyword evidence="1" id="KW-0472">Membrane</keyword>
<sequence length="163" mass="17857">MNNSKLAADPLALVLGILSLVLGIAGCCCYGITAIIPLVLAIVGLISANRSLKEYRQNPEAFSQQSASNVNTAKILNIIGIVINGFVVLISIGIIAFYGTMLSSEIFDEIRNNTSSDGYYDYEFEIDSTETSEEEYYLEEEQDSVNIDALIEDKSVEIEQEIN</sequence>
<gene>
    <name evidence="2" type="ORF">LBV24_03135</name>
</gene>
<keyword evidence="1" id="KW-0812">Transmembrane</keyword>
<evidence type="ECO:0000313" key="2">
    <source>
        <dbReference type="EMBL" id="MCA0152195.1"/>
    </source>
</evidence>
<dbReference type="PROSITE" id="PS51257">
    <property type="entry name" value="PROKAR_LIPOPROTEIN"/>
    <property type="match status" value="1"/>
</dbReference>
<organism evidence="2 3">
    <name type="scientific">Winogradskyella vincentii</name>
    <dbReference type="NCBI Taxonomy" id="2877122"/>
    <lineage>
        <taxon>Bacteria</taxon>
        <taxon>Pseudomonadati</taxon>
        <taxon>Bacteroidota</taxon>
        <taxon>Flavobacteriia</taxon>
        <taxon>Flavobacteriales</taxon>
        <taxon>Flavobacteriaceae</taxon>
        <taxon>Winogradskyella</taxon>
    </lineage>
</organism>
<keyword evidence="3" id="KW-1185">Reference proteome</keyword>
<evidence type="ECO:0000313" key="3">
    <source>
        <dbReference type="Proteomes" id="UP001198402"/>
    </source>
</evidence>
<dbReference type="Proteomes" id="UP001198402">
    <property type="component" value="Unassembled WGS sequence"/>
</dbReference>